<dbReference type="Proteomes" id="UP000031516">
    <property type="component" value="Unassembled WGS sequence"/>
</dbReference>
<dbReference type="EMBL" id="CCBQ010000044">
    <property type="protein sequence ID" value="CDO95274.1"/>
    <property type="molecule type" value="Genomic_DNA"/>
</dbReference>
<sequence>MKKARNRLLHKDDSPVPPPLNIDTLLKNVHSLELNYQGFQPGEKKILLRTISALCKEVIENAMCHGLDGSIKLEDLNLLFRFYVDLEKEFKFDYNKDIKKMILDGLAKFENEFVLNSSERVINVALKRLCAIWGRFYSRIYPDCMICLIQIPSDIEQLLLVCFRDAIVLPYYKNFMNADEGISMSFSKYILNEEENGVKQQHKLILIQCFGVLSSIKGKDMNQRVIDDLLSGVRRSIEVL</sequence>
<proteinExistence type="predicted"/>
<dbReference type="InterPro" id="IPR013745">
    <property type="entry name" value="Bit61/PRR5"/>
</dbReference>
<dbReference type="AlphaFoldDB" id="A0A0A8L8R7"/>
<name>A0A0A8L8R7_9SACH</name>
<comment type="caution">
    <text evidence="1">The sequence shown here is derived from an EMBL/GenBank/DDBJ whole genome shotgun (WGS) entry which is preliminary data.</text>
</comment>
<organism evidence="1 2">
    <name type="scientific">Kluyveromyces dobzhanskii CBS 2104</name>
    <dbReference type="NCBI Taxonomy" id="1427455"/>
    <lineage>
        <taxon>Eukaryota</taxon>
        <taxon>Fungi</taxon>
        <taxon>Dikarya</taxon>
        <taxon>Ascomycota</taxon>
        <taxon>Saccharomycotina</taxon>
        <taxon>Saccharomycetes</taxon>
        <taxon>Saccharomycetales</taxon>
        <taxon>Saccharomycetaceae</taxon>
        <taxon>Kluyveromyces</taxon>
    </lineage>
</organism>
<accession>A0A0A8L8R7</accession>
<evidence type="ECO:0000313" key="1">
    <source>
        <dbReference type="EMBL" id="CDO95274.1"/>
    </source>
</evidence>
<dbReference type="Pfam" id="PF08539">
    <property type="entry name" value="HbrB"/>
    <property type="match status" value="1"/>
</dbReference>
<keyword evidence="2" id="KW-1185">Reference proteome</keyword>
<evidence type="ECO:0000313" key="2">
    <source>
        <dbReference type="Proteomes" id="UP000031516"/>
    </source>
</evidence>
<reference evidence="1 2" key="1">
    <citation type="submission" date="2014-03" db="EMBL/GenBank/DDBJ databases">
        <title>The genome of Kluyveromyces dobzhanskii.</title>
        <authorList>
            <person name="Nystedt B."/>
            <person name="Astrom S."/>
        </authorList>
    </citation>
    <scope>NUCLEOTIDE SEQUENCE [LARGE SCALE GENOMIC DNA]</scope>
    <source>
        <strain evidence="1 2">CBS 2104</strain>
    </source>
</reference>
<dbReference type="OrthoDB" id="2290221at2759"/>
<gene>
    <name evidence="1" type="ORF">KLDO_g3521</name>
</gene>
<protein>
    <submittedName>
        <fullName evidence="1">WGS project CCBQ000000000 data, contig 00272</fullName>
    </submittedName>
</protein>